<dbReference type="AlphaFoldDB" id="A0A8H6ZA36"/>
<dbReference type="Proteomes" id="UP000623467">
    <property type="component" value="Unassembled WGS sequence"/>
</dbReference>
<comment type="caution">
    <text evidence="2">The sequence shown here is derived from an EMBL/GenBank/DDBJ whole genome shotgun (WGS) entry which is preliminary data.</text>
</comment>
<reference evidence="2" key="1">
    <citation type="submission" date="2020-05" db="EMBL/GenBank/DDBJ databases">
        <title>Mycena genomes resolve the evolution of fungal bioluminescence.</title>
        <authorList>
            <person name="Tsai I.J."/>
        </authorList>
    </citation>
    <scope>NUCLEOTIDE SEQUENCE</scope>
    <source>
        <strain evidence="2">160909Yilan</strain>
    </source>
</reference>
<feature type="region of interest" description="Disordered" evidence="1">
    <location>
        <begin position="344"/>
        <end position="385"/>
    </location>
</feature>
<protein>
    <submittedName>
        <fullName evidence="2">Uncharacterized protein</fullName>
    </submittedName>
</protein>
<name>A0A8H6ZA36_9AGAR</name>
<keyword evidence="3" id="KW-1185">Reference proteome</keyword>
<evidence type="ECO:0000313" key="3">
    <source>
        <dbReference type="Proteomes" id="UP000623467"/>
    </source>
</evidence>
<feature type="compositionally biased region" description="Polar residues" evidence="1">
    <location>
        <begin position="351"/>
        <end position="375"/>
    </location>
</feature>
<dbReference type="EMBL" id="JACAZH010000003">
    <property type="protein sequence ID" value="KAF7373612.1"/>
    <property type="molecule type" value="Genomic_DNA"/>
</dbReference>
<accession>A0A8H6ZA36</accession>
<evidence type="ECO:0000313" key="2">
    <source>
        <dbReference type="EMBL" id="KAF7373612.1"/>
    </source>
</evidence>
<feature type="compositionally biased region" description="Basic residues" evidence="1">
    <location>
        <begin position="376"/>
        <end position="385"/>
    </location>
</feature>
<proteinExistence type="predicted"/>
<sequence>MRTFQFPYLAGFDGARDSILDLRAVALASALVKSPSLETLILGLGNSFPGYLRQMVDAPSLKSINFTIFPHPERTSAGWGLPFIREDVDGDAKLKALVSYQELDDADQAELLENNRNFMSTNSDSDVEAYGSDEDVDGNYWSKNCLTYLHSLSELEKLGDTFGSTVKRLHVSSHAKSANIDLTPFTSLVSLSWLGTANQYSFAAPGSAVSTLPVLEELSVGGGNPLLLHLVKLPLDSLRTVELTEHGPGTMAFIRSHGTKLRELGVTTETIAEAAVFDVCASLNTLTIHPSWDGKSLEYMALTGKLYGPFNSACIADQNSLCEQHYRPLSPCFQSTQERWPPPYPYSSSSTLRTFPGSNKSKSTISSGRPQSSKLGKTHGSHFPR</sequence>
<evidence type="ECO:0000256" key="1">
    <source>
        <dbReference type="SAM" id="MobiDB-lite"/>
    </source>
</evidence>
<gene>
    <name evidence="2" type="ORF">MSAN_00571600</name>
</gene>
<organism evidence="2 3">
    <name type="scientific">Mycena sanguinolenta</name>
    <dbReference type="NCBI Taxonomy" id="230812"/>
    <lineage>
        <taxon>Eukaryota</taxon>
        <taxon>Fungi</taxon>
        <taxon>Dikarya</taxon>
        <taxon>Basidiomycota</taxon>
        <taxon>Agaricomycotina</taxon>
        <taxon>Agaricomycetes</taxon>
        <taxon>Agaricomycetidae</taxon>
        <taxon>Agaricales</taxon>
        <taxon>Marasmiineae</taxon>
        <taxon>Mycenaceae</taxon>
        <taxon>Mycena</taxon>
    </lineage>
</organism>